<evidence type="ECO:0000313" key="5">
    <source>
        <dbReference type="Proteomes" id="UP000027195"/>
    </source>
</evidence>
<evidence type="ECO:0000256" key="3">
    <source>
        <dbReference type="PROSITE-ProRule" id="PRU00023"/>
    </source>
</evidence>
<evidence type="ECO:0000256" key="1">
    <source>
        <dbReference type="ARBA" id="ARBA00022737"/>
    </source>
</evidence>
<dbReference type="OrthoDB" id="194358at2759"/>
<evidence type="ECO:0000313" key="4">
    <source>
        <dbReference type="EMBL" id="KDQ09412.1"/>
    </source>
</evidence>
<dbReference type="InterPro" id="IPR002110">
    <property type="entry name" value="Ankyrin_rpt"/>
</dbReference>
<dbReference type="SUPFAM" id="SSF48403">
    <property type="entry name" value="Ankyrin repeat"/>
    <property type="match status" value="1"/>
</dbReference>
<dbReference type="PROSITE" id="PS50088">
    <property type="entry name" value="ANK_REPEAT"/>
    <property type="match status" value="1"/>
</dbReference>
<dbReference type="Proteomes" id="UP000027195">
    <property type="component" value="Unassembled WGS sequence"/>
</dbReference>
<proteinExistence type="predicted"/>
<dbReference type="SMART" id="SM00248">
    <property type="entry name" value="ANK"/>
    <property type="match status" value="2"/>
</dbReference>
<feature type="non-terminal residue" evidence="4">
    <location>
        <position position="140"/>
    </location>
</feature>
<dbReference type="AlphaFoldDB" id="A0A067MC19"/>
<keyword evidence="1" id="KW-0677">Repeat</keyword>
<accession>A0A067MC19</accession>
<dbReference type="Gene3D" id="1.25.40.20">
    <property type="entry name" value="Ankyrin repeat-containing domain"/>
    <property type="match status" value="1"/>
</dbReference>
<keyword evidence="2 3" id="KW-0040">ANK repeat</keyword>
<dbReference type="Pfam" id="PF12796">
    <property type="entry name" value="Ank_2"/>
    <property type="match status" value="1"/>
</dbReference>
<dbReference type="InterPro" id="IPR036770">
    <property type="entry name" value="Ankyrin_rpt-contain_sf"/>
</dbReference>
<dbReference type="HOGENOM" id="CLU_2066921_0_0_1"/>
<dbReference type="PROSITE" id="PS50297">
    <property type="entry name" value="ANK_REP_REGION"/>
    <property type="match status" value="1"/>
</dbReference>
<dbReference type="PANTHER" id="PTHR24171">
    <property type="entry name" value="ANKYRIN REPEAT DOMAIN-CONTAINING PROTEIN 39-RELATED"/>
    <property type="match status" value="1"/>
</dbReference>
<evidence type="ECO:0000256" key="2">
    <source>
        <dbReference type="ARBA" id="ARBA00023043"/>
    </source>
</evidence>
<feature type="repeat" description="ANK" evidence="3">
    <location>
        <begin position="37"/>
        <end position="69"/>
    </location>
</feature>
<keyword evidence="5" id="KW-1185">Reference proteome</keyword>
<dbReference type="InParanoid" id="A0A067MC19"/>
<organism evidence="4 5">
    <name type="scientific">Botryobasidium botryosum (strain FD-172 SS1)</name>
    <dbReference type="NCBI Taxonomy" id="930990"/>
    <lineage>
        <taxon>Eukaryota</taxon>
        <taxon>Fungi</taxon>
        <taxon>Dikarya</taxon>
        <taxon>Basidiomycota</taxon>
        <taxon>Agaricomycotina</taxon>
        <taxon>Agaricomycetes</taxon>
        <taxon>Cantharellales</taxon>
        <taxon>Botryobasidiaceae</taxon>
        <taxon>Botryobasidium</taxon>
    </lineage>
</organism>
<sequence>MGSHPLPPRNPFHTPSLAHPTSLLLAMGKDIEEQDSEGCTKLHRALRAKDLQLAKQLVEQGANVHARNRFGWEPLHFLALLKTDNLDTLSPSPFAEIIQVLSNAGADLNDPDAHRRPPLYPAYMQLSSLVFRLLVDAGAD</sequence>
<dbReference type="EMBL" id="KL198078">
    <property type="protein sequence ID" value="KDQ09412.1"/>
    <property type="molecule type" value="Genomic_DNA"/>
</dbReference>
<protein>
    <submittedName>
        <fullName evidence="4">Uncharacterized protein</fullName>
    </submittedName>
</protein>
<reference evidence="5" key="1">
    <citation type="journal article" date="2014" name="Proc. Natl. Acad. Sci. U.S.A.">
        <title>Extensive sampling of basidiomycete genomes demonstrates inadequacy of the white-rot/brown-rot paradigm for wood decay fungi.</title>
        <authorList>
            <person name="Riley R."/>
            <person name="Salamov A.A."/>
            <person name="Brown D.W."/>
            <person name="Nagy L.G."/>
            <person name="Floudas D."/>
            <person name="Held B.W."/>
            <person name="Levasseur A."/>
            <person name="Lombard V."/>
            <person name="Morin E."/>
            <person name="Otillar R."/>
            <person name="Lindquist E.A."/>
            <person name="Sun H."/>
            <person name="LaButti K.M."/>
            <person name="Schmutz J."/>
            <person name="Jabbour D."/>
            <person name="Luo H."/>
            <person name="Baker S.E."/>
            <person name="Pisabarro A.G."/>
            <person name="Walton J.D."/>
            <person name="Blanchette R.A."/>
            <person name="Henrissat B."/>
            <person name="Martin F."/>
            <person name="Cullen D."/>
            <person name="Hibbett D.S."/>
            <person name="Grigoriev I.V."/>
        </authorList>
    </citation>
    <scope>NUCLEOTIDE SEQUENCE [LARGE SCALE GENOMIC DNA]</scope>
    <source>
        <strain evidence="5">FD-172 SS1</strain>
    </source>
</reference>
<name>A0A067MC19_BOTB1</name>
<dbReference type="STRING" id="930990.A0A067MC19"/>
<gene>
    <name evidence="4" type="ORF">BOTBODRAFT_117096</name>
</gene>